<keyword evidence="3" id="KW-1185">Reference proteome</keyword>
<dbReference type="OrthoDB" id="76462at2759"/>
<feature type="region of interest" description="Disordered" evidence="1">
    <location>
        <begin position="135"/>
        <end position="167"/>
    </location>
</feature>
<dbReference type="Proteomes" id="UP000243217">
    <property type="component" value="Unassembled WGS sequence"/>
</dbReference>
<organism evidence="2 3">
    <name type="scientific">Thraustotheca clavata</name>
    <dbReference type="NCBI Taxonomy" id="74557"/>
    <lineage>
        <taxon>Eukaryota</taxon>
        <taxon>Sar</taxon>
        <taxon>Stramenopiles</taxon>
        <taxon>Oomycota</taxon>
        <taxon>Saprolegniomycetes</taxon>
        <taxon>Saprolegniales</taxon>
        <taxon>Achlyaceae</taxon>
        <taxon>Thraustotheca</taxon>
    </lineage>
</organism>
<name>A0A1V9YW47_9STRA</name>
<accession>A0A1V9YW47</accession>
<dbReference type="EMBL" id="JNBS01002624">
    <property type="protein sequence ID" value="OQR89946.1"/>
    <property type="molecule type" value="Genomic_DNA"/>
</dbReference>
<sequence length="167" mass="19235">MYAQPFGRGVRRSREEAMEVPFAHVNKRVKRTLADEMYKLRLQPVVQQPVQQLPEPVWYDQVSSPDTDHDEPMMDDVDMMGEDNEEEEKLQLVPYEKQPTGQSFTLTPVYQAAMKSAFVEDVAPTTSTAIVLYRPPRNVDWKTAPESDTSDEEDDASYQMMDIDDDL</sequence>
<gene>
    <name evidence="2" type="ORF">THRCLA_09501</name>
</gene>
<feature type="compositionally biased region" description="Acidic residues" evidence="1">
    <location>
        <begin position="148"/>
        <end position="167"/>
    </location>
</feature>
<dbReference type="AlphaFoldDB" id="A0A1V9YW47"/>
<evidence type="ECO:0000313" key="3">
    <source>
        <dbReference type="Proteomes" id="UP000243217"/>
    </source>
</evidence>
<reference evidence="2 3" key="1">
    <citation type="journal article" date="2014" name="Genome Biol. Evol.">
        <title>The secreted proteins of Achlya hypogyna and Thraustotheca clavata identify the ancestral oomycete secretome and reveal gene acquisitions by horizontal gene transfer.</title>
        <authorList>
            <person name="Misner I."/>
            <person name="Blouin N."/>
            <person name="Leonard G."/>
            <person name="Richards T.A."/>
            <person name="Lane C.E."/>
        </authorList>
    </citation>
    <scope>NUCLEOTIDE SEQUENCE [LARGE SCALE GENOMIC DNA]</scope>
    <source>
        <strain evidence="2 3">ATCC 34112</strain>
    </source>
</reference>
<evidence type="ECO:0000313" key="2">
    <source>
        <dbReference type="EMBL" id="OQR89946.1"/>
    </source>
</evidence>
<proteinExistence type="predicted"/>
<comment type="caution">
    <text evidence="2">The sequence shown here is derived from an EMBL/GenBank/DDBJ whole genome shotgun (WGS) entry which is preliminary data.</text>
</comment>
<protein>
    <submittedName>
        <fullName evidence="2">Uncharacterized protein</fullName>
    </submittedName>
</protein>
<evidence type="ECO:0000256" key="1">
    <source>
        <dbReference type="SAM" id="MobiDB-lite"/>
    </source>
</evidence>